<dbReference type="EMBL" id="CP108318">
    <property type="protein sequence ID" value="WTW64907.1"/>
    <property type="molecule type" value="Genomic_DNA"/>
</dbReference>
<dbReference type="Pfam" id="PF13560">
    <property type="entry name" value="HTH_31"/>
    <property type="match status" value="1"/>
</dbReference>
<organism evidence="2">
    <name type="scientific">Streptomyces sp. NBC_00003</name>
    <dbReference type="NCBI Taxonomy" id="2903608"/>
    <lineage>
        <taxon>Bacteria</taxon>
        <taxon>Bacillati</taxon>
        <taxon>Actinomycetota</taxon>
        <taxon>Actinomycetes</taxon>
        <taxon>Kitasatosporales</taxon>
        <taxon>Streptomycetaceae</taxon>
        <taxon>Streptomyces</taxon>
    </lineage>
</organism>
<name>A0AAU2VBP2_9ACTN</name>
<dbReference type="AlphaFoldDB" id="A0AAU2VBP2"/>
<accession>A0AAU2VBP2</accession>
<dbReference type="Gene3D" id="1.10.260.40">
    <property type="entry name" value="lambda repressor-like DNA-binding domains"/>
    <property type="match status" value="1"/>
</dbReference>
<protein>
    <submittedName>
        <fullName evidence="2">Helix-turn-helix transcriptional regulator</fullName>
    </submittedName>
</protein>
<sequence length="289" mass="32400">MGKGSRDQGPGRLPSSSTFDGWSVSRLLRAWRARVDRRSIRELQGVGDYCNSHLSQADMARLAGVSESWYRALESGQQRSFSEAFLLRVAEVLKLSEAETVTLFLGVAGRRPPAALVTRNHLNPKVLDLLGHQAPYPAYLSDGVWNIIAANVPMAEWFPWSVGPRPNLMRWTLLAPEAREQLLDWESNYARVYLAMLRVACNRDGWESPVGALVDEILTANADCRRIWAEGCDVVEHRDGHTFRLRLPVHGHAELTVSSHVLLPIQWPDLRFVVITPDAPEHDKNAPKG</sequence>
<dbReference type="SMART" id="SM00530">
    <property type="entry name" value="HTH_XRE"/>
    <property type="match status" value="1"/>
</dbReference>
<dbReference type="InterPro" id="IPR010982">
    <property type="entry name" value="Lambda_DNA-bd_dom_sf"/>
</dbReference>
<dbReference type="InterPro" id="IPR041413">
    <property type="entry name" value="MLTR_LBD"/>
</dbReference>
<dbReference type="GO" id="GO:0003677">
    <property type="term" value="F:DNA binding"/>
    <property type="evidence" value="ECO:0007669"/>
    <property type="project" value="InterPro"/>
</dbReference>
<dbReference type="SUPFAM" id="SSF47413">
    <property type="entry name" value="lambda repressor-like DNA-binding domains"/>
    <property type="match status" value="1"/>
</dbReference>
<gene>
    <name evidence="2" type="ORF">OG549_32025</name>
</gene>
<dbReference type="Pfam" id="PF17765">
    <property type="entry name" value="MLTR_LBD"/>
    <property type="match status" value="1"/>
</dbReference>
<dbReference type="PANTHER" id="PTHR35010:SF2">
    <property type="entry name" value="BLL4672 PROTEIN"/>
    <property type="match status" value="1"/>
</dbReference>
<dbReference type="PANTHER" id="PTHR35010">
    <property type="entry name" value="BLL4672 PROTEIN-RELATED"/>
    <property type="match status" value="1"/>
</dbReference>
<proteinExistence type="predicted"/>
<dbReference type="InterPro" id="IPR001387">
    <property type="entry name" value="Cro/C1-type_HTH"/>
</dbReference>
<dbReference type="Gene3D" id="3.30.450.180">
    <property type="match status" value="1"/>
</dbReference>
<feature type="domain" description="HTH cro/C1-type" evidence="1">
    <location>
        <begin position="54"/>
        <end position="100"/>
    </location>
</feature>
<dbReference type="PROSITE" id="PS50943">
    <property type="entry name" value="HTH_CROC1"/>
    <property type="match status" value="1"/>
</dbReference>
<evidence type="ECO:0000259" key="1">
    <source>
        <dbReference type="PROSITE" id="PS50943"/>
    </source>
</evidence>
<reference evidence="2" key="1">
    <citation type="submission" date="2022-10" db="EMBL/GenBank/DDBJ databases">
        <title>The complete genomes of actinobacterial strains from the NBC collection.</title>
        <authorList>
            <person name="Joergensen T.S."/>
            <person name="Alvarez Arevalo M."/>
            <person name="Sterndorff E.B."/>
            <person name="Faurdal D."/>
            <person name="Vuksanovic O."/>
            <person name="Mourched A.-S."/>
            <person name="Charusanti P."/>
            <person name="Shaw S."/>
            <person name="Blin K."/>
            <person name="Weber T."/>
        </authorList>
    </citation>
    <scope>NUCLEOTIDE SEQUENCE</scope>
    <source>
        <strain evidence="2">NBC_00003</strain>
    </source>
</reference>
<evidence type="ECO:0000313" key="2">
    <source>
        <dbReference type="EMBL" id="WTW64907.1"/>
    </source>
</evidence>
<dbReference type="CDD" id="cd00093">
    <property type="entry name" value="HTH_XRE"/>
    <property type="match status" value="1"/>
</dbReference>